<name>A0ABP6YBM9_9ACTN</name>
<comment type="caution">
    <text evidence="2">The sequence shown here is derived from an EMBL/GenBank/DDBJ whole genome shotgun (WGS) entry which is preliminary data.</text>
</comment>
<feature type="region of interest" description="Disordered" evidence="1">
    <location>
        <begin position="38"/>
        <end position="67"/>
    </location>
</feature>
<organism evidence="2 3">
    <name type="scientific">Microlunatus spumicola</name>
    <dbReference type="NCBI Taxonomy" id="81499"/>
    <lineage>
        <taxon>Bacteria</taxon>
        <taxon>Bacillati</taxon>
        <taxon>Actinomycetota</taxon>
        <taxon>Actinomycetes</taxon>
        <taxon>Propionibacteriales</taxon>
        <taxon>Propionibacteriaceae</taxon>
        <taxon>Microlunatus</taxon>
    </lineage>
</organism>
<gene>
    <name evidence="2" type="ORF">GCM10022197_43100</name>
</gene>
<dbReference type="EMBL" id="BAAAYR010000008">
    <property type="protein sequence ID" value="GAA3580596.1"/>
    <property type="molecule type" value="Genomic_DNA"/>
</dbReference>
<evidence type="ECO:0000313" key="3">
    <source>
        <dbReference type="Proteomes" id="UP001500767"/>
    </source>
</evidence>
<sequence>MEEEFSHVPGPTTPAACAGAAGTSTAPITASAVTAPVPAKRFARTGLDGRAGVGRMRGASEDEPPPRLLVHTSLRCRLDVAGADEA</sequence>
<protein>
    <submittedName>
        <fullName evidence="2">Uncharacterized protein</fullName>
    </submittedName>
</protein>
<reference evidence="3" key="1">
    <citation type="journal article" date="2019" name="Int. J. Syst. Evol. Microbiol.">
        <title>The Global Catalogue of Microorganisms (GCM) 10K type strain sequencing project: providing services to taxonomists for standard genome sequencing and annotation.</title>
        <authorList>
            <consortium name="The Broad Institute Genomics Platform"/>
            <consortium name="The Broad Institute Genome Sequencing Center for Infectious Disease"/>
            <person name="Wu L."/>
            <person name="Ma J."/>
        </authorList>
    </citation>
    <scope>NUCLEOTIDE SEQUENCE [LARGE SCALE GENOMIC DNA]</scope>
    <source>
        <strain evidence="3">JCM 16540</strain>
    </source>
</reference>
<dbReference type="Proteomes" id="UP001500767">
    <property type="component" value="Unassembled WGS sequence"/>
</dbReference>
<evidence type="ECO:0000256" key="1">
    <source>
        <dbReference type="SAM" id="MobiDB-lite"/>
    </source>
</evidence>
<keyword evidence="3" id="KW-1185">Reference proteome</keyword>
<accession>A0ABP6YBM9</accession>
<proteinExistence type="predicted"/>
<evidence type="ECO:0000313" key="2">
    <source>
        <dbReference type="EMBL" id="GAA3580596.1"/>
    </source>
</evidence>
<feature type="compositionally biased region" description="Low complexity" evidence="1">
    <location>
        <begin position="9"/>
        <end position="22"/>
    </location>
</feature>
<feature type="region of interest" description="Disordered" evidence="1">
    <location>
        <begin position="1"/>
        <end position="22"/>
    </location>
</feature>